<organism evidence="1 2">
    <name type="scientific">Leptotrichia wadei</name>
    <dbReference type="NCBI Taxonomy" id="157687"/>
    <lineage>
        <taxon>Bacteria</taxon>
        <taxon>Fusobacteriati</taxon>
        <taxon>Fusobacteriota</taxon>
        <taxon>Fusobacteriia</taxon>
        <taxon>Fusobacteriales</taxon>
        <taxon>Leptotrichiaceae</taxon>
        <taxon>Leptotrichia</taxon>
    </lineage>
</organism>
<reference evidence="2" key="1">
    <citation type="submission" date="2016-01" db="EMBL/GenBank/DDBJ databases">
        <authorList>
            <person name="Mitreva M."/>
            <person name="Pepin K.H."/>
            <person name="Mihindukulasuriya K.A."/>
            <person name="Fulton R."/>
            <person name="Fronick C."/>
            <person name="O'Laughlin M."/>
            <person name="Miner T."/>
            <person name="Herter B."/>
            <person name="Rosa B.A."/>
            <person name="Cordes M."/>
            <person name="Tomlinson C."/>
            <person name="Wollam A."/>
            <person name="Palsikar V.B."/>
            <person name="Mardis E.R."/>
            <person name="Wilson R.K."/>
        </authorList>
    </citation>
    <scope>NUCLEOTIDE SEQUENCE [LARGE SCALE GENOMIC DNA]</scope>
    <source>
        <strain evidence="2">KA00185</strain>
    </source>
</reference>
<dbReference type="PATRIC" id="fig|157687.3.peg.2276"/>
<dbReference type="AlphaFoldDB" id="A0A133ZVZ3"/>
<comment type="caution">
    <text evidence="1">The sequence shown here is derived from an EMBL/GenBank/DDBJ whole genome shotgun (WGS) entry which is preliminary data.</text>
</comment>
<protein>
    <submittedName>
        <fullName evidence="1">Uncharacterized protein</fullName>
    </submittedName>
</protein>
<dbReference type="RefSeq" id="WP_060918709.1">
    <property type="nucleotide sequence ID" value="NZ_KQ960116.1"/>
</dbReference>
<accession>A0A133ZVZ3</accession>
<dbReference type="STRING" id="157687.HMPREF3180_02273"/>
<gene>
    <name evidence="1" type="ORF">HMPREF3180_02273</name>
</gene>
<sequence>MFFSFNTAVYAVAKVNPVIQEIRNEKDGTDKERLTVRKEEVDDGAIGEVSYYYKGNVLKK</sequence>
<dbReference type="Proteomes" id="UP000070483">
    <property type="component" value="Unassembled WGS sequence"/>
</dbReference>
<evidence type="ECO:0000313" key="1">
    <source>
        <dbReference type="EMBL" id="KXB59611.1"/>
    </source>
</evidence>
<proteinExistence type="predicted"/>
<keyword evidence="2" id="KW-1185">Reference proteome</keyword>
<name>A0A133ZVZ3_9FUSO</name>
<dbReference type="EMBL" id="LSDD01000169">
    <property type="protein sequence ID" value="KXB59611.1"/>
    <property type="molecule type" value="Genomic_DNA"/>
</dbReference>
<evidence type="ECO:0000313" key="2">
    <source>
        <dbReference type="Proteomes" id="UP000070483"/>
    </source>
</evidence>